<sequence>QCFGGKLTLEKTVGVDFDEPAQPLLSKENAAVTSECSGICTSSPGCQAFTV</sequence>
<evidence type="ECO:0000313" key="2">
    <source>
        <dbReference type="Proteomes" id="UP001381693"/>
    </source>
</evidence>
<feature type="non-terminal residue" evidence="1">
    <location>
        <position position="51"/>
    </location>
</feature>
<keyword evidence="2" id="KW-1185">Reference proteome</keyword>
<organism evidence="1 2">
    <name type="scientific">Halocaridina rubra</name>
    <name type="common">Hawaiian red shrimp</name>
    <dbReference type="NCBI Taxonomy" id="373956"/>
    <lineage>
        <taxon>Eukaryota</taxon>
        <taxon>Metazoa</taxon>
        <taxon>Ecdysozoa</taxon>
        <taxon>Arthropoda</taxon>
        <taxon>Crustacea</taxon>
        <taxon>Multicrustacea</taxon>
        <taxon>Malacostraca</taxon>
        <taxon>Eumalacostraca</taxon>
        <taxon>Eucarida</taxon>
        <taxon>Decapoda</taxon>
        <taxon>Pleocyemata</taxon>
        <taxon>Caridea</taxon>
        <taxon>Atyoidea</taxon>
        <taxon>Atyidae</taxon>
        <taxon>Halocaridina</taxon>
    </lineage>
</organism>
<accession>A0AAN8WW82</accession>
<reference evidence="1 2" key="1">
    <citation type="submission" date="2023-11" db="EMBL/GenBank/DDBJ databases">
        <title>Halocaridina rubra genome assembly.</title>
        <authorList>
            <person name="Smith C."/>
        </authorList>
    </citation>
    <scope>NUCLEOTIDE SEQUENCE [LARGE SCALE GENOMIC DNA]</scope>
    <source>
        <strain evidence="1">EP-1</strain>
        <tissue evidence="1">Whole</tissue>
    </source>
</reference>
<dbReference type="Proteomes" id="UP001381693">
    <property type="component" value="Unassembled WGS sequence"/>
</dbReference>
<protein>
    <recommendedName>
        <fullName evidence="3">Apple domain-containing protein</fullName>
    </recommendedName>
</protein>
<proteinExistence type="predicted"/>
<gene>
    <name evidence="1" type="ORF">SK128_019531</name>
</gene>
<comment type="caution">
    <text evidence="1">The sequence shown here is derived from an EMBL/GenBank/DDBJ whole genome shotgun (WGS) entry which is preliminary data.</text>
</comment>
<dbReference type="AlphaFoldDB" id="A0AAN8WW82"/>
<evidence type="ECO:0008006" key="3">
    <source>
        <dbReference type="Google" id="ProtNLM"/>
    </source>
</evidence>
<feature type="non-terminal residue" evidence="1">
    <location>
        <position position="1"/>
    </location>
</feature>
<evidence type="ECO:0000313" key="1">
    <source>
        <dbReference type="EMBL" id="KAK7068489.1"/>
    </source>
</evidence>
<dbReference type="EMBL" id="JAXCGZ010017221">
    <property type="protein sequence ID" value="KAK7068489.1"/>
    <property type="molecule type" value="Genomic_DNA"/>
</dbReference>
<name>A0AAN8WW82_HALRR</name>